<protein>
    <recommendedName>
        <fullName evidence="3">Large ribosomal subunit assembly factor BipA</fullName>
        <ecNumber evidence="3">3.6.5.-</ecNumber>
    </recommendedName>
    <alternativeName>
        <fullName evidence="3">GTP-binding protein BipA</fullName>
    </alternativeName>
</protein>
<sequence length="638" mass="69284">MSDLSLNTASRNDLRNVAIVAHVDHGKTTLVDAMLKHTHSFAEHGDVAERVMDSGDLEREKGITILAKNTTVAYNGPAANGLDMTINVIDTPGHADFGGEVERGLSMVDGVVLLVDSSEGPLPQTRFVLRKALAAKLPVILLVNKTDRPDARIDEVVAEAMDLLLGLASDLADEVPDLDLDAVLNVPVVYASGKLGRASLNQPGNGEAPDCEDLEPLFKTIIEHIPAPRYNPEGVLQAHVTNLDASPFLGRLALLRIFNGTLRKGQTVAWARHDGTIKPVKITELLATKALTRVPAESAGPGEIVAVAGIEDITIGETLTDLDNPQPLPLITVDPPAISMTIGINTSPLAGRVKGAKVTARQVKDRLDKELIGNVSLKVLPTERPDAWEVQGRGELALSILVEQMRREGFELTVGKPQVVTKMVDGKVHEPMEHMTIDVPEEYLGGVTQLMAARKGRMTNMANHGTGWCRMEFVVPARGLIGFRTRFMTDTRGAGIAASISEGYEPWAGPIEYRTNGSIVADRSGVVTPFAMINLQERMTFFVQPTSEVYEGMIVGENSRADDMDVNITKEKKLTNMRAASSDTFENMTPPRNLTLEESLEFAREDECVEVTPEAIRIRKVILNASDRAKAYRARAKA</sequence>
<dbReference type="InterPro" id="IPR048876">
    <property type="entry name" value="BipA_C"/>
</dbReference>
<dbReference type="InterPro" id="IPR047043">
    <property type="entry name" value="BipA_III"/>
</dbReference>
<dbReference type="Proteomes" id="UP000711614">
    <property type="component" value="Unassembled WGS sequence"/>
</dbReference>
<dbReference type="InterPro" id="IPR004161">
    <property type="entry name" value="EFTu-like_2"/>
</dbReference>
<dbReference type="PROSITE" id="PS00301">
    <property type="entry name" value="G_TR_1"/>
    <property type="match status" value="1"/>
</dbReference>
<dbReference type="EC" id="3.6.5.-" evidence="3"/>
<dbReference type="Pfam" id="PF00679">
    <property type="entry name" value="EFG_C"/>
    <property type="match status" value="1"/>
</dbReference>
<evidence type="ECO:0000313" key="5">
    <source>
        <dbReference type="EMBL" id="MBP2413528.1"/>
    </source>
</evidence>
<comment type="similarity">
    <text evidence="3">Belongs to the TRAFAC class translation factor GTPase superfamily. Classic translation factor GTPase family. BipA subfamily.</text>
</comment>
<dbReference type="HAMAP" id="MF_00849">
    <property type="entry name" value="BipA"/>
    <property type="match status" value="1"/>
</dbReference>
<feature type="binding site" evidence="3">
    <location>
        <begin position="24"/>
        <end position="29"/>
    </location>
    <ligand>
        <name>GTP</name>
        <dbReference type="ChEBI" id="CHEBI:37565"/>
    </ligand>
</feature>
<dbReference type="PANTHER" id="PTHR42908:SF8">
    <property type="entry name" value="TR-TYPE G DOMAIN-CONTAINING PROTEIN"/>
    <property type="match status" value="1"/>
</dbReference>
<keyword evidence="1 3" id="KW-0547">Nucleotide-binding</keyword>
<dbReference type="InterPro" id="IPR009000">
    <property type="entry name" value="Transl_B-barrel_sf"/>
</dbReference>
<dbReference type="InterPro" id="IPR047042">
    <property type="entry name" value="BipA_II"/>
</dbReference>
<dbReference type="NCBIfam" id="TIGR00231">
    <property type="entry name" value="small_GTP"/>
    <property type="match status" value="1"/>
</dbReference>
<gene>
    <name evidence="3" type="primary">bipA</name>
    <name evidence="5" type="ORF">JOF48_002327</name>
</gene>
<dbReference type="NCBIfam" id="TIGR01394">
    <property type="entry name" value="TypA_BipA"/>
    <property type="match status" value="1"/>
</dbReference>
<dbReference type="Gene3D" id="3.40.50.300">
    <property type="entry name" value="P-loop containing nucleotide triphosphate hydrolases"/>
    <property type="match status" value="1"/>
</dbReference>
<reference evidence="5 6" key="1">
    <citation type="submission" date="2021-03" db="EMBL/GenBank/DDBJ databases">
        <title>Sequencing the genomes of 1000 actinobacteria strains.</title>
        <authorList>
            <person name="Klenk H.-P."/>
        </authorList>
    </citation>
    <scope>NUCLEOTIDE SEQUENCE [LARGE SCALE GENOMIC DNA]</scope>
    <source>
        <strain evidence="5 6">DSM 16005</strain>
    </source>
</reference>
<keyword evidence="3" id="KW-0699">rRNA-binding</keyword>
<keyword evidence="3" id="KW-0690">Ribosome biogenesis</keyword>
<feature type="domain" description="Tr-type G" evidence="4">
    <location>
        <begin position="12"/>
        <end position="229"/>
    </location>
</feature>
<dbReference type="InterPro" id="IPR006298">
    <property type="entry name" value="BipA"/>
</dbReference>
<name>A0ABS4YXM0_9MICC</name>
<proteinExistence type="inferred from homology"/>
<organism evidence="5 6">
    <name type="scientific">Arthrobacter stackebrandtii</name>
    <dbReference type="NCBI Taxonomy" id="272161"/>
    <lineage>
        <taxon>Bacteria</taxon>
        <taxon>Bacillati</taxon>
        <taxon>Actinomycetota</taxon>
        <taxon>Actinomycetes</taxon>
        <taxon>Micrococcales</taxon>
        <taxon>Micrococcaceae</taxon>
        <taxon>Arthrobacter</taxon>
    </lineage>
</organism>
<dbReference type="Gene3D" id="3.30.70.870">
    <property type="entry name" value="Elongation Factor G (Translational Gtpase), domain 3"/>
    <property type="match status" value="1"/>
</dbReference>
<keyword evidence="3" id="KW-0820">tRNA-binding</keyword>
<dbReference type="SUPFAM" id="SSF54980">
    <property type="entry name" value="EF-G C-terminal domain-like"/>
    <property type="match status" value="2"/>
</dbReference>
<dbReference type="CDD" id="cd03691">
    <property type="entry name" value="BipA_TypA_II"/>
    <property type="match status" value="1"/>
</dbReference>
<comment type="caution">
    <text evidence="5">The sequence shown here is derived from an EMBL/GenBank/DDBJ whole genome shotgun (WGS) entry which is preliminary data.</text>
</comment>
<dbReference type="RefSeq" id="WP_209680894.1">
    <property type="nucleotide sequence ID" value="NZ_JAGIOI010000001.1"/>
</dbReference>
<dbReference type="CDD" id="cd01891">
    <property type="entry name" value="TypA_BipA"/>
    <property type="match status" value="1"/>
</dbReference>
<evidence type="ECO:0000313" key="6">
    <source>
        <dbReference type="Proteomes" id="UP000711614"/>
    </source>
</evidence>
<dbReference type="SUPFAM" id="SSF52540">
    <property type="entry name" value="P-loop containing nucleoside triphosphate hydrolases"/>
    <property type="match status" value="1"/>
</dbReference>
<dbReference type="PANTHER" id="PTHR42908">
    <property type="entry name" value="TRANSLATION ELONGATION FACTOR-RELATED"/>
    <property type="match status" value="1"/>
</dbReference>
<keyword evidence="6" id="KW-1185">Reference proteome</keyword>
<dbReference type="InterPro" id="IPR027417">
    <property type="entry name" value="P-loop_NTPase"/>
</dbReference>
<dbReference type="PROSITE" id="PS51722">
    <property type="entry name" value="G_TR_2"/>
    <property type="match status" value="1"/>
</dbReference>
<keyword evidence="3" id="KW-0694">RNA-binding</keyword>
<dbReference type="PRINTS" id="PR00315">
    <property type="entry name" value="ELONGATNFCT"/>
</dbReference>
<dbReference type="CDD" id="cd03710">
    <property type="entry name" value="BipA_TypA_C"/>
    <property type="match status" value="1"/>
</dbReference>
<dbReference type="Gene3D" id="2.40.30.10">
    <property type="entry name" value="Translation factors"/>
    <property type="match status" value="1"/>
</dbReference>
<comment type="subunit">
    <text evidence="3">Monomer.</text>
</comment>
<dbReference type="InterPro" id="IPR035651">
    <property type="entry name" value="BipA_V"/>
</dbReference>
<dbReference type="InterPro" id="IPR000795">
    <property type="entry name" value="T_Tr_GTP-bd_dom"/>
</dbReference>
<dbReference type="CDD" id="cd16263">
    <property type="entry name" value="BipA_III"/>
    <property type="match status" value="1"/>
</dbReference>
<comment type="subcellular location">
    <subcellularLocation>
        <location evidence="3">Cytoplasm</location>
    </subcellularLocation>
    <text evidence="3">Binds to ribosomes.</text>
</comment>
<dbReference type="Pfam" id="PF21018">
    <property type="entry name" value="BipA_C"/>
    <property type="match status" value="1"/>
</dbReference>
<comment type="catalytic activity">
    <reaction evidence="3">
        <text>GTP + H2O = GDP + phosphate + H(+)</text>
        <dbReference type="Rhea" id="RHEA:19669"/>
        <dbReference type="ChEBI" id="CHEBI:15377"/>
        <dbReference type="ChEBI" id="CHEBI:15378"/>
        <dbReference type="ChEBI" id="CHEBI:37565"/>
        <dbReference type="ChEBI" id="CHEBI:43474"/>
        <dbReference type="ChEBI" id="CHEBI:58189"/>
    </reaction>
</comment>
<dbReference type="Gene3D" id="3.30.70.240">
    <property type="match status" value="1"/>
</dbReference>
<evidence type="ECO:0000256" key="3">
    <source>
        <dbReference type="HAMAP-Rule" id="MF_00849"/>
    </source>
</evidence>
<dbReference type="InterPro" id="IPR042116">
    <property type="entry name" value="TypA/BipA_C"/>
</dbReference>
<dbReference type="InterPro" id="IPR005225">
    <property type="entry name" value="Small_GTP-bd"/>
</dbReference>
<keyword evidence="2 3" id="KW-0342">GTP-binding</keyword>
<evidence type="ECO:0000256" key="1">
    <source>
        <dbReference type="ARBA" id="ARBA00022741"/>
    </source>
</evidence>
<evidence type="ECO:0000259" key="4">
    <source>
        <dbReference type="PROSITE" id="PS51722"/>
    </source>
</evidence>
<dbReference type="Pfam" id="PF03144">
    <property type="entry name" value="GTP_EFTU_D2"/>
    <property type="match status" value="1"/>
</dbReference>
<keyword evidence="3" id="KW-0378">Hydrolase</keyword>
<feature type="binding site" evidence="3">
    <location>
        <begin position="144"/>
        <end position="147"/>
    </location>
    <ligand>
        <name>GTP</name>
        <dbReference type="ChEBI" id="CHEBI:37565"/>
    </ligand>
</feature>
<accession>A0ABS4YXM0</accession>
<dbReference type="InterPro" id="IPR031157">
    <property type="entry name" value="G_TR_CS"/>
</dbReference>
<dbReference type="InterPro" id="IPR035647">
    <property type="entry name" value="EFG_III/V"/>
</dbReference>
<comment type="function">
    <text evidence="3">A 50S ribosomal subunit assembly protein with GTPase activity, required for 50S subunit assembly at low temperatures, may also play a role in translation. Binds GTP and analogs. Binds the 70S ribosome between the 30S and 50S subunits, in a similar position as ribosome-bound EF-G; it contacts a number of ribosomal proteins, both rRNAs and the A-site tRNA.</text>
</comment>
<dbReference type="EMBL" id="JAGIOI010000001">
    <property type="protein sequence ID" value="MBP2413528.1"/>
    <property type="molecule type" value="Genomic_DNA"/>
</dbReference>
<dbReference type="InterPro" id="IPR047041">
    <property type="entry name" value="BipA_GTP-bd_dom"/>
</dbReference>
<dbReference type="Pfam" id="PF00009">
    <property type="entry name" value="GTP_EFTU"/>
    <property type="match status" value="1"/>
</dbReference>
<dbReference type="InterPro" id="IPR000640">
    <property type="entry name" value="EFG_V-like"/>
</dbReference>
<dbReference type="SUPFAM" id="SSF50447">
    <property type="entry name" value="Translation proteins"/>
    <property type="match status" value="1"/>
</dbReference>
<evidence type="ECO:0000256" key="2">
    <source>
        <dbReference type="ARBA" id="ARBA00023134"/>
    </source>
</evidence>
<dbReference type="Gene3D" id="2.40.50.250">
    <property type="entry name" value="bipa protein"/>
    <property type="match status" value="1"/>
</dbReference>
<keyword evidence="3" id="KW-0963">Cytoplasm</keyword>